<protein>
    <recommendedName>
        <fullName evidence="3">ATP-binding protein</fullName>
    </recommendedName>
</protein>
<sequence>MRVALVVMDLMARVRRALGEQAIHPTEFERCACALLQSQYPGLSAVEGGHDFGRDADIYFPWGSEDVDARGRLLVTTGDPVANLRTGLRRMREEDVQADLIVMACSQPVDATKRASMDRLCTERDLPAPHIYAQDWFVTRLATEPVWRFSLLGIRGELGALLDRPLDLPEDLADRTDLLGREATLATLADAVARGQDVVLVGVPGVGKTRLTTELEGQVAYLEQAQADRILDELLETRPAAVVVDDAHIRLDEMRVLRRARHGAEHAFAIVATTWPDRADEVTAALPRALRVNVDLLERSDMNTLVTSLGVTGHRARMVILDQAAGRPGWALTLCEMFAKGEGSQVASGAAHLANVERHLRRITESETAVDALACVAALGGASSETLYALAPLVGEPPASMSGLMERLARNGLVETVNGVWHLQPALRAPLIARWFFTRPAGRPWSTLCDAFPDRDRDLASAVMSAARASPSPDARMTADAWVRTLPTPTEWGTGTFAVVSEYARLDRGAAQFAVAQACTVLASPRETEQTCGITVDPQGDAAARQLAQSAAQYLLPEAVTGLLDLAVGDNRPRHSTPQHPLRVLSGVANAIDPDFGTAFETRGLLLRPVLEWLRTHRAPSDWAVATEVLASVFAVETSGNWSDPGDLNTVTLAQGVESAENLARLISLWGEVVPVLADTEVQDDLSSAPAAVVPLLDLAGSWVRLGEGFVPYNGEPSEAQKGQGAEGGARILATLHPLLQTYPGLALRARRMLNAAYARGGDRGRRLPELDVDPDLESFTGWSRWGDMDTRDEAAQGRAHAVEALAQKIAALGPLDGVVRFDALVEQSELAGDHGGGVWVADRMVPHLADPASWHAAATAAGSPLMLRAALTRWLTTSPGMLSADVLTAALDDPRFRTGVISTVLGRGEDDEAAEFVIEAMRTEDAWLLDSLFIQDESNEVLHRLLLHPIPAIASSAAVTFAVGQPHGPSLPETWRSAWRDAVQHLRPEDLSQHDHWRAGQLLGHLADHDPDLLEAWYTERLCDMANRGYFVAPEPNGCDLHLDRLPQAHRYRLSVRCVGLPRIGHSPLIQLVGADRDLAERLLHDCAVTPDNLLETLVGQRNETLERLGPLLLDHGVPPAHIAANVAWVDSWWGDDSARHQHLIDYFTTLSTRVPALASVATVGRAQQEELLREAERKERAERVRGQ</sequence>
<accession>A0ABP9K3M7</accession>
<evidence type="ECO:0000313" key="1">
    <source>
        <dbReference type="EMBL" id="GAA5050222.1"/>
    </source>
</evidence>
<reference evidence="2" key="1">
    <citation type="journal article" date="2019" name="Int. J. Syst. Evol. Microbiol.">
        <title>The Global Catalogue of Microorganisms (GCM) 10K type strain sequencing project: providing services to taxonomists for standard genome sequencing and annotation.</title>
        <authorList>
            <consortium name="The Broad Institute Genomics Platform"/>
            <consortium name="The Broad Institute Genome Sequencing Center for Infectious Disease"/>
            <person name="Wu L."/>
            <person name="Ma J."/>
        </authorList>
    </citation>
    <scope>NUCLEOTIDE SEQUENCE [LARGE SCALE GENOMIC DNA]</scope>
    <source>
        <strain evidence="2">JCM 18410</strain>
    </source>
</reference>
<keyword evidence="2" id="KW-1185">Reference proteome</keyword>
<name>A0ABP9K3M7_9ACTN</name>
<organism evidence="1 2">
    <name type="scientific">Streptomyces similanensis</name>
    <dbReference type="NCBI Taxonomy" id="1274988"/>
    <lineage>
        <taxon>Bacteria</taxon>
        <taxon>Bacillati</taxon>
        <taxon>Actinomycetota</taxon>
        <taxon>Actinomycetes</taxon>
        <taxon>Kitasatosporales</taxon>
        <taxon>Streptomycetaceae</taxon>
        <taxon>Streptomyces</taxon>
    </lineage>
</organism>
<dbReference type="InterPro" id="IPR027417">
    <property type="entry name" value="P-loop_NTPase"/>
</dbReference>
<comment type="caution">
    <text evidence="1">The sequence shown here is derived from an EMBL/GenBank/DDBJ whole genome shotgun (WGS) entry which is preliminary data.</text>
</comment>
<evidence type="ECO:0008006" key="3">
    <source>
        <dbReference type="Google" id="ProtNLM"/>
    </source>
</evidence>
<dbReference type="EMBL" id="BAABKC010000025">
    <property type="protein sequence ID" value="GAA5050222.1"/>
    <property type="molecule type" value="Genomic_DNA"/>
</dbReference>
<proteinExistence type="predicted"/>
<dbReference type="SUPFAM" id="SSF52540">
    <property type="entry name" value="P-loop containing nucleoside triphosphate hydrolases"/>
    <property type="match status" value="1"/>
</dbReference>
<gene>
    <name evidence="1" type="ORF">GCM10023336_17790</name>
</gene>
<evidence type="ECO:0000313" key="2">
    <source>
        <dbReference type="Proteomes" id="UP001500124"/>
    </source>
</evidence>
<dbReference type="Proteomes" id="UP001500124">
    <property type="component" value="Unassembled WGS sequence"/>
</dbReference>